<dbReference type="Proteomes" id="UP000886723">
    <property type="component" value="Unassembled WGS sequence"/>
</dbReference>
<evidence type="ECO:0000313" key="1">
    <source>
        <dbReference type="EMBL" id="HIV13475.1"/>
    </source>
</evidence>
<dbReference type="AlphaFoldDB" id="A0A9D1NWS9"/>
<reference evidence="1" key="2">
    <citation type="journal article" date="2021" name="PeerJ">
        <title>Extensive microbial diversity within the chicken gut microbiome revealed by metagenomics and culture.</title>
        <authorList>
            <person name="Gilroy R."/>
            <person name="Ravi A."/>
            <person name="Getino M."/>
            <person name="Pursley I."/>
            <person name="Horton D.L."/>
            <person name="Alikhan N.F."/>
            <person name="Baker D."/>
            <person name="Gharbi K."/>
            <person name="Hall N."/>
            <person name="Watson M."/>
            <person name="Adriaenssens E.M."/>
            <person name="Foster-Nyarko E."/>
            <person name="Jarju S."/>
            <person name="Secka A."/>
            <person name="Antonio M."/>
            <person name="Oren A."/>
            <person name="Chaudhuri R.R."/>
            <person name="La Ragione R."/>
            <person name="Hildebrand F."/>
            <person name="Pallen M.J."/>
        </authorList>
    </citation>
    <scope>NUCLEOTIDE SEQUENCE</scope>
    <source>
        <strain evidence="1">ChiBcec2-4451</strain>
    </source>
</reference>
<proteinExistence type="predicted"/>
<reference evidence="1" key="1">
    <citation type="submission" date="2020-10" db="EMBL/GenBank/DDBJ databases">
        <authorList>
            <person name="Gilroy R."/>
        </authorList>
    </citation>
    <scope>NUCLEOTIDE SEQUENCE</scope>
    <source>
        <strain evidence="1">ChiBcec2-4451</strain>
    </source>
</reference>
<dbReference type="EMBL" id="DVON01000209">
    <property type="protein sequence ID" value="HIV13475.1"/>
    <property type="molecule type" value="Genomic_DNA"/>
</dbReference>
<comment type="caution">
    <text evidence="1">The sequence shown here is derived from an EMBL/GenBank/DDBJ whole genome shotgun (WGS) entry which is preliminary data.</text>
</comment>
<organism evidence="1 2">
    <name type="scientific">Candidatus Pullilachnospira stercoravium</name>
    <dbReference type="NCBI Taxonomy" id="2840913"/>
    <lineage>
        <taxon>Bacteria</taxon>
        <taxon>Bacillati</taxon>
        <taxon>Bacillota</taxon>
        <taxon>Clostridia</taxon>
        <taxon>Lachnospirales</taxon>
        <taxon>Lachnospiraceae</taxon>
        <taxon>Lachnospiraceae incertae sedis</taxon>
        <taxon>Candidatus Pullilachnospira</taxon>
    </lineage>
</organism>
<name>A0A9D1NWS9_9FIRM</name>
<evidence type="ECO:0000313" key="2">
    <source>
        <dbReference type="Proteomes" id="UP000886723"/>
    </source>
</evidence>
<sequence length="58" mass="6435">MSDKGNQKTEKLTAPSHGISCHVADLPPGCLEKIHDFERELNRQGCWNIALVAYQLNG</sequence>
<protein>
    <submittedName>
        <fullName evidence="1">Uncharacterized protein</fullName>
    </submittedName>
</protein>
<gene>
    <name evidence="1" type="ORF">IAA63_10105</name>
</gene>
<accession>A0A9D1NWS9</accession>